<comment type="similarity">
    <text evidence="1">Belongs to the FlgM family.</text>
</comment>
<dbReference type="InterPro" id="IPR031316">
    <property type="entry name" value="FlgM_C"/>
</dbReference>
<proteinExistence type="inferred from homology"/>
<keyword evidence="4" id="KW-1005">Bacterial flagellum biogenesis</keyword>
<keyword evidence="5" id="KW-0805">Transcription regulation</keyword>
<dbReference type="GO" id="GO:0045892">
    <property type="term" value="P:negative regulation of DNA-templated transcription"/>
    <property type="evidence" value="ECO:0007669"/>
    <property type="project" value="InterPro"/>
</dbReference>
<dbReference type="EMBL" id="QVQT01000002">
    <property type="protein sequence ID" value="RFU17444.1"/>
    <property type="molecule type" value="Genomic_DNA"/>
</dbReference>
<comment type="caution">
    <text evidence="10">The sequence shown here is derived from an EMBL/GenBank/DDBJ whole genome shotgun (WGS) entry which is preliminary data.</text>
</comment>
<gene>
    <name evidence="10" type="primary">flgM</name>
    <name evidence="10" type="ORF">D0Y96_04625</name>
</gene>
<reference evidence="10 11" key="1">
    <citation type="submission" date="2018-08" db="EMBL/GenBank/DDBJ databases">
        <title>Acidipila sp. 4G-K13, an acidobacterium isolated from forest soil.</title>
        <authorList>
            <person name="Gao Z.-H."/>
            <person name="Qiu L.-H."/>
        </authorList>
    </citation>
    <scope>NUCLEOTIDE SEQUENCE [LARGE SCALE GENOMIC DNA]</scope>
    <source>
        <strain evidence="10 11">4G-K13</strain>
    </source>
</reference>
<dbReference type="GO" id="GO:0044781">
    <property type="term" value="P:bacterial-type flagellum organization"/>
    <property type="evidence" value="ECO:0007669"/>
    <property type="project" value="UniProtKB-KW"/>
</dbReference>
<dbReference type="InterPro" id="IPR007412">
    <property type="entry name" value="FlgM"/>
</dbReference>
<keyword evidence="10" id="KW-0966">Cell projection</keyword>
<feature type="domain" description="Anti-sigma-28 factor FlgM C-terminal" evidence="9">
    <location>
        <begin position="45"/>
        <end position="94"/>
    </location>
</feature>
<protein>
    <recommendedName>
        <fullName evidence="2">Negative regulator of flagellin synthesis</fullName>
    </recommendedName>
    <alternativeName>
        <fullName evidence="8">Anti-sigma-28 factor</fullName>
    </alternativeName>
</protein>
<evidence type="ECO:0000256" key="6">
    <source>
        <dbReference type="ARBA" id="ARBA00023163"/>
    </source>
</evidence>
<accession>A0A372IRC9</accession>
<evidence type="ECO:0000256" key="7">
    <source>
        <dbReference type="ARBA" id="ARBA00024739"/>
    </source>
</evidence>
<keyword evidence="10" id="KW-0282">Flagellum</keyword>
<dbReference type="InterPro" id="IPR035890">
    <property type="entry name" value="Anti-sigma-28_factor_FlgM_sf"/>
</dbReference>
<dbReference type="OrthoDB" id="123552at2"/>
<dbReference type="AlphaFoldDB" id="A0A372IRC9"/>
<evidence type="ECO:0000313" key="11">
    <source>
        <dbReference type="Proteomes" id="UP000264702"/>
    </source>
</evidence>
<dbReference type="SUPFAM" id="SSF101498">
    <property type="entry name" value="Anti-sigma factor FlgM"/>
    <property type="match status" value="1"/>
</dbReference>
<comment type="function">
    <text evidence="7">Responsible for the coupling of flagellin expression to flagellar assembly by preventing expression of the flagellin genes when a component of the middle class of proteins is defective. It negatively regulates flagellar genes by inhibiting the activity of FliA by directly binding to FliA.</text>
</comment>
<sequence>MDIGSQFQGVRQAEAVPAAERAQAIETPATEVAGGYPATGTTASDEAHLSDAAVLVHQALALPDVRMDKVEEVQQALSAGTYSVSASAVAEKLMGSMLER</sequence>
<evidence type="ECO:0000256" key="1">
    <source>
        <dbReference type="ARBA" id="ARBA00005322"/>
    </source>
</evidence>
<keyword evidence="3" id="KW-0678">Repressor</keyword>
<evidence type="ECO:0000313" key="10">
    <source>
        <dbReference type="EMBL" id="RFU17444.1"/>
    </source>
</evidence>
<evidence type="ECO:0000256" key="4">
    <source>
        <dbReference type="ARBA" id="ARBA00022795"/>
    </source>
</evidence>
<dbReference type="Pfam" id="PF04316">
    <property type="entry name" value="FlgM"/>
    <property type="match status" value="1"/>
</dbReference>
<evidence type="ECO:0000256" key="8">
    <source>
        <dbReference type="ARBA" id="ARBA00030117"/>
    </source>
</evidence>
<keyword evidence="10" id="KW-0969">Cilium</keyword>
<keyword evidence="6" id="KW-0804">Transcription</keyword>
<name>A0A372IRC9_9BACT</name>
<dbReference type="Proteomes" id="UP000264702">
    <property type="component" value="Unassembled WGS sequence"/>
</dbReference>
<dbReference type="NCBIfam" id="TIGR03824">
    <property type="entry name" value="FlgM_jcvi"/>
    <property type="match status" value="1"/>
</dbReference>
<evidence type="ECO:0000256" key="2">
    <source>
        <dbReference type="ARBA" id="ARBA00017823"/>
    </source>
</evidence>
<evidence type="ECO:0000256" key="5">
    <source>
        <dbReference type="ARBA" id="ARBA00023015"/>
    </source>
</evidence>
<keyword evidence="11" id="KW-1185">Reference proteome</keyword>
<organism evidence="10 11">
    <name type="scientific">Paracidobacterium acidisoli</name>
    <dbReference type="NCBI Taxonomy" id="2303751"/>
    <lineage>
        <taxon>Bacteria</taxon>
        <taxon>Pseudomonadati</taxon>
        <taxon>Acidobacteriota</taxon>
        <taxon>Terriglobia</taxon>
        <taxon>Terriglobales</taxon>
        <taxon>Acidobacteriaceae</taxon>
        <taxon>Paracidobacterium</taxon>
    </lineage>
</organism>
<dbReference type="RefSeq" id="WP_117298193.1">
    <property type="nucleotide sequence ID" value="NZ_QVQT02000002.1"/>
</dbReference>
<evidence type="ECO:0000256" key="3">
    <source>
        <dbReference type="ARBA" id="ARBA00022491"/>
    </source>
</evidence>
<evidence type="ECO:0000259" key="9">
    <source>
        <dbReference type="Pfam" id="PF04316"/>
    </source>
</evidence>